<dbReference type="Pfam" id="PF04325">
    <property type="entry name" value="DUF465"/>
    <property type="match status" value="1"/>
</dbReference>
<accession>A0A974XII3</accession>
<evidence type="ECO:0000313" key="1">
    <source>
        <dbReference type="EMBL" id="QSX28999.1"/>
    </source>
</evidence>
<dbReference type="RefSeq" id="WP_207320303.1">
    <property type="nucleotide sequence ID" value="NZ_CP071501.1"/>
</dbReference>
<proteinExistence type="predicted"/>
<evidence type="ECO:0000313" key="2">
    <source>
        <dbReference type="Proteomes" id="UP000663281"/>
    </source>
</evidence>
<gene>
    <name evidence="1" type="ORF">JYB88_12130</name>
</gene>
<protein>
    <submittedName>
        <fullName evidence="1">DUF465 domain-containing protein</fullName>
    </submittedName>
</protein>
<dbReference type="EMBL" id="CP071504">
    <property type="protein sequence ID" value="QSX28999.1"/>
    <property type="molecule type" value="Genomic_DNA"/>
</dbReference>
<name>A0A974XII3_9GAMM</name>
<dbReference type="Proteomes" id="UP000663281">
    <property type="component" value="Chromosome"/>
</dbReference>
<sequence>MLGEKHLLSTEFPEYSAVIQDLKSTDPEFMGMSKRYHQLDHKIRGLELNKVPTTDEHFGTLKLERAELKDKLYRILVSKGH</sequence>
<organism evidence="1 2">
    <name type="scientific">Shewanella cyperi</name>
    <dbReference type="NCBI Taxonomy" id="2814292"/>
    <lineage>
        <taxon>Bacteria</taxon>
        <taxon>Pseudomonadati</taxon>
        <taxon>Pseudomonadota</taxon>
        <taxon>Gammaproteobacteria</taxon>
        <taxon>Alteromonadales</taxon>
        <taxon>Shewanellaceae</taxon>
        <taxon>Shewanella</taxon>
    </lineage>
</organism>
<dbReference type="InterPro" id="IPR038444">
    <property type="entry name" value="DUF465_sf"/>
</dbReference>
<reference evidence="1 2" key="1">
    <citation type="submission" date="2021-03" db="EMBL/GenBank/DDBJ databases">
        <title>Novel species identification of genus Shewanella.</title>
        <authorList>
            <person name="Liu G."/>
            <person name="Zhang Q."/>
        </authorList>
    </citation>
    <scope>NUCLEOTIDE SEQUENCE [LARGE SCALE GENOMIC DNA]</scope>
    <source>
        <strain evidence="1 2">FJAT-53726</strain>
    </source>
</reference>
<dbReference type="Gene3D" id="6.10.280.50">
    <property type="match status" value="1"/>
</dbReference>
<dbReference type="KEGG" id="scyp:JYB88_12130"/>
<keyword evidence="2" id="KW-1185">Reference proteome</keyword>
<dbReference type="AlphaFoldDB" id="A0A974XII3"/>
<dbReference type="InterPro" id="IPR007420">
    <property type="entry name" value="DUF465"/>
</dbReference>